<dbReference type="Proteomes" id="UP000092713">
    <property type="component" value="Unassembled WGS sequence"/>
</dbReference>
<name>A0A1A7BTX9_9BURK</name>
<protein>
    <submittedName>
        <fullName evidence="1">Uncharacterized protein</fullName>
    </submittedName>
</protein>
<accession>A0A1A7BTX9</accession>
<dbReference type="EMBL" id="LOCQ01000061">
    <property type="protein sequence ID" value="OBV36962.1"/>
    <property type="molecule type" value="Genomic_DNA"/>
</dbReference>
<sequence length="350" mass="38075">MSIDDFDVKFGGVDLALLDSASASGVGAASDADPVPWDQRWHRSFESWKPTASTPAPIMLVFCKTPSVIGMEKSCAKIFQLGMYSNRPECGVYLVGRSPTGNGWKLPATGEEHQLNCKAVETAGLDELPTIVVGLVDDGILFLPRGIKHADDHGVLIPASHDGSPMSDEVLTAELDSFAATNLPCDELRSELWTDASKYWPIKEAEVTIQKFLLIALRAVFKNYVILSETKVAPGRIDILILPGSSKEAGKVVLELKAIRQYGSTGIAVSSSTTIAHLVGGVVQATTYFQDATNKYICTYDMRRDMLDEVFVQARVDCVTNNVKLRPYKVYPNATSVRHAVLASMDCEGK</sequence>
<reference evidence="1 2" key="1">
    <citation type="submission" date="2016-04" db="EMBL/GenBank/DDBJ databases">
        <title>Draft genome sequence of Janthinobacterium psychrotolerans sp. nov., isolated from freshwater sediments in Denmark.</title>
        <authorList>
            <person name="Gong X."/>
            <person name="Skrivergaard S."/>
            <person name="Korsgaard B.S."/>
            <person name="Schreiber L."/>
            <person name="Marshall I.P."/>
            <person name="Finster K."/>
            <person name="Schramm A."/>
        </authorList>
    </citation>
    <scope>NUCLEOTIDE SEQUENCE [LARGE SCALE GENOMIC DNA]</scope>
    <source>
        <strain evidence="1 2">S3-2</strain>
    </source>
</reference>
<dbReference type="STRING" id="1747903.ASR47_100213"/>
<dbReference type="RefSeq" id="WP_150127933.1">
    <property type="nucleotide sequence ID" value="NZ_LOCQ01000061.1"/>
</dbReference>
<evidence type="ECO:0000313" key="2">
    <source>
        <dbReference type="Proteomes" id="UP000092713"/>
    </source>
</evidence>
<evidence type="ECO:0000313" key="1">
    <source>
        <dbReference type="EMBL" id="OBV36962.1"/>
    </source>
</evidence>
<dbReference type="AlphaFoldDB" id="A0A1A7BTX9"/>
<comment type="caution">
    <text evidence="1">The sequence shown here is derived from an EMBL/GenBank/DDBJ whole genome shotgun (WGS) entry which is preliminary data.</text>
</comment>
<keyword evidence="2" id="KW-1185">Reference proteome</keyword>
<organism evidence="1 2">
    <name type="scientific">Janthinobacterium psychrotolerans</name>
    <dbReference type="NCBI Taxonomy" id="1747903"/>
    <lineage>
        <taxon>Bacteria</taxon>
        <taxon>Pseudomonadati</taxon>
        <taxon>Pseudomonadota</taxon>
        <taxon>Betaproteobacteria</taxon>
        <taxon>Burkholderiales</taxon>
        <taxon>Oxalobacteraceae</taxon>
        <taxon>Janthinobacterium</taxon>
    </lineage>
</organism>
<proteinExistence type="predicted"/>
<gene>
    <name evidence="1" type="ORF">ASR47_100213</name>
</gene>